<comment type="similarity">
    <text evidence="3">Belongs to the ferric reductase (FRE) family.</text>
</comment>
<proteinExistence type="inferred from homology"/>
<keyword evidence="5 15" id="KW-0812">Transmembrane</keyword>
<dbReference type="InterPro" id="IPR039261">
    <property type="entry name" value="FNR_nucleotide-bd"/>
</dbReference>
<dbReference type="FunFam" id="3.40.50.80:FF:000039">
    <property type="entry name" value="Ferric reduction oxidase 3"/>
    <property type="match status" value="1"/>
</dbReference>
<sequence length="696" mass="79261">MRVFRLVFLVVFLGWLMSWIMLPTKLYKNRRTPSAKLDSKLNSTYFAAQGTNLLLFSFPVVFIAALGSVYLHLQKKLEKPKSKSVVTRNHLSFLRRPAIVMAPLGIVTAMELAFAAMFIALLIWSLANYLYVNFGHLYMSKVGEKVWKAKFRSVSLRIGYVGNICWAFLFFPVTRGSSILPLVGLTSESSIKYHIWLGHLSMILFAAHTVGFIIYWAMTNQMALQMLEWSKTWVSNVAGEIAIVLALAMWVTSSYRIRLKMFEVFFYTHQLYILYIVFYLLHVGAAYFCMILPGIFLFIIDRYLRFLQSQRRARLESARLLPCGSIELTFSKSPGLYYNPTSILFLNVPSISKLQWHPYTISSSCNMEQEKLSVVVKRLGSWSQKLYQEISSPLERLEVSVEGPYGPASSHFLRHELLVLVCGGSGIAPFISIIREIMSESSKPNCQIPRVLLVCAFKNAADLAMLDLLLPINGTPANISQMQLQIEAYITREEEQPIADNLKLLQTIWFKPNQMDSPICAGLGHNNWLWLGAIIASSFVMFLLILCIVTQYYIYPIDHNTEEIYHFSYFVLWDMFLLCACIFITSSAVFLFCKKEHAMEGKQIQNLEVSTPTASPGSWFHNSDRELESLPHQSLVQATKVHFGARPDLKRILFDCKASDVGVLACGPRKMRHEVAKICSSGLADNLHFESISFNW</sequence>
<evidence type="ECO:0000256" key="10">
    <source>
        <dbReference type="ARBA" id="ARBA00023004"/>
    </source>
</evidence>
<dbReference type="SUPFAM" id="SSF52343">
    <property type="entry name" value="Ferredoxin reductase-like, C-terminal NADP-linked domain"/>
    <property type="match status" value="1"/>
</dbReference>
<dbReference type="EC" id="1.16.1.7" evidence="14"/>
<keyword evidence="18" id="KW-1185">Reference proteome</keyword>
<evidence type="ECO:0000313" key="18">
    <source>
        <dbReference type="Proteomes" id="UP001314170"/>
    </source>
</evidence>
<feature type="transmembrane region" description="Helical" evidence="15">
    <location>
        <begin position="233"/>
        <end position="252"/>
    </location>
</feature>
<feature type="transmembrane region" description="Helical" evidence="15">
    <location>
        <begin position="116"/>
        <end position="134"/>
    </location>
</feature>
<dbReference type="GO" id="GO:0006811">
    <property type="term" value="P:monoatomic ion transport"/>
    <property type="evidence" value="ECO:0007669"/>
    <property type="project" value="UniProtKB-KW"/>
</dbReference>
<reference evidence="17 18" key="1">
    <citation type="submission" date="2024-01" db="EMBL/GenBank/DDBJ databases">
        <authorList>
            <person name="Waweru B."/>
        </authorList>
    </citation>
    <scope>NUCLEOTIDE SEQUENCE [LARGE SCALE GENOMIC DNA]</scope>
</reference>
<evidence type="ECO:0000256" key="2">
    <source>
        <dbReference type="ARBA" id="ARBA00004141"/>
    </source>
</evidence>
<dbReference type="Pfam" id="PF01794">
    <property type="entry name" value="Ferric_reduct"/>
    <property type="match status" value="1"/>
</dbReference>
<dbReference type="AlphaFoldDB" id="A0AAV1RR99"/>
<dbReference type="InterPro" id="IPR017938">
    <property type="entry name" value="Riboflavin_synthase-like_b-brl"/>
</dbReference>
<feature type="transmembrane region" description="Helical" evidence="15">
    <location>
        <begin position="272"/>
        <end position="300"/>
    </location>
</feature>
<dbReference type="InterPro" id="IPR013121">
    <property type="entry name" value="Fe_red_NAD-bd_6"/>
</dbReference>
<feature type="transmembrane region" description="Helical" evidence="15">
    <location>
        <begin position="567"/>
        <end position="593"/>
    </location>
</feature>
<feature type="transmembrane region" description="Helical" evidence="15">
    <location>
        <begin position="154"/>
        <end position="173"/>
    </location>
</feature>
<evidence type="ECO:0000256" key="5">
    <source>
        <dbReference type="ARBA" id="ARBA00022692"/>
    </source>
</evidence>
<evidence type="ECO:0000313" key="17">
    <source>
        <dbReference type="EMBL" id="CAK7338842.1"/>
    </source>
</evidence>
<evidence type="ECO:0000256" key="6">
    <source>
        <dbReference type="ARBA" id="ARBA00022723"/>
    </source>
</evidence>
<keyword evidence="8 15" id="KW-1133">Transmembrane helix</keyword>
<comment type="cofactor">
    <cofactor evidence="1">
        <name>FAD</name>
        <dbReference type="ChEBI" id="CHEBI:57692"/>
    </cofactor>
</comment>
<feature type="transmembrane region" description="Helical" evidence="15">
    <location>
        <begin position="52"/>
        <end position="73"/>
    </location>
</feature>
<dbReference type="PANTHER" id="PTHR11972">
    <property type="entry name" value="NADPH OXIDASE"/>
    <property type="match status" value="1"/>
</dbReference>
<dbReference type="Proteomes" id="UP001314170">
    <property type="component" value="Unassembled WGS sequence"/>
</dbReference>
<dbReference type="InterPro" id="IPR013130">
    <property type="entry name" value="Fe3_Rdtase_TM_dom"/>
</dbReference>
<dbReference type="GO" id="GO:0005886">
    <property type="term" value="C:plasma membrane"/>
    <property type="evidence" value="ECO:0007669"/>
    <property type="project" value="TreeGrafter"/>
</dbReference>
<name>A0AAV1RR99_9ROSI</name>
<dbReference type="SFLD" id="SFLDS00052">
    <property type="entry name" value="Ferric_Reductase_Domain"/>
    <property type="match status" value="1"/>
</dbReference>
<evidence type="ECO:0000256" key="8">
    <source>
        <dbReference type="ARBA" id="ARBA00022989"/>
    </source>
</evidence>
<dbReference type="Pfam" id="PF08022">
    <property type="entry name" value="FAD_binding_8"/>
    <property type="match status" value="1"/>
</dbReference>
<comment type="catalytic activity">
    <reaction evidence="13">
        <text>2 a Fe(II)-siderophore + NAD(+) + H(+) = 2 a Fe(III)-siderophore + NADH</text>
        <dbReference type="Rhea" id="RHEA:15061"/>
        <dbReference type="Rhea" id="RHEA-COMP:11342"/>
        <dbReference type="Rhea" id="RHEA-COMP:11344"/>
        <dbReference type="ChEBI" id="CHEBI:15378"/>
        <dbReference type="ChEBI" id="CHEBI:29033"/>
        <dbReference type="ChEBI" id="CHEBI:29034"/>
        <dbReference type="ChEBI" id="CHEBI:57540"/>
        <dbReference type="ChEBI" id="CHEBI:57945"/>
        <dbReference type="EC" id="1.16.1.7"/>
    </reaction>
</comment>
<evidence type="ECO:0000256" key="12">
    <source>
        <dbReference type="ARBA" id="ARBA00023136"/>
    </source>
</evidence>
<comment type="caution">
    <text evidence="17">The sequence shown here is derived from an EMBL/GenBank/DDBJ whole genome shotgun (WGS) entry which is preliminary data.</text>
</comment>
<evidence type="ECO:0000256" key="13">
    <source>
        <dbReference type="ARBA" id="ARBA00050970"/>
    </source>
</evidence>
<dbReference type="SUPFAM" id="SSF63380">
    <property type="entry name" value="Riboflavin synthase domain-like"/>
    <property type="match status" value="1"/>
</dbReference>
<evidence type="ECO:0000256" key="7">
    <source>
        <dbReference type="ARBA" id="ARBA00022982"/>
    </source>
</evidence>
<dbReference type="InterPro" id="IPR017927">
    <property type="entry name" value="FAD-bd_FR_type"/>
</dbReference>
<keyword evidence="6" id="KW-0479">Metal-binding</keyword>
<dbReference type="PANTHER" id="PTHR11972:SF79">
    <property type="entry name" value="FERRIC REDUCTION OXIDASE 4-RELATED"/>
    <property type="match status" value="1"/>
</dbReference>
<evidence type="ECO:0000256" key="14">
    <source>
        <dbReference type="ARBA" id="ARBA00066905"/>
    </source>
</evidence>
<evidence type="ECO:0000256" key="11">
    <source>
        <dbReference type="ARBA" id="ARBA00023065"/>
    </source>
</evidence>
<dbReference type="InterPro" id="IPR050369">
    <property type="entry name" value="RBOH/FRE"/>
</dbReference>
<evidence type="ECO:0000256" key="9">
    <source>
        <dbReference type="ARBA" id="ARBA00023002"/>
    </source>
</evidence>
<evidence type="ECO:0000259" key="16">
    <source>
        <dbReference type="PROSITE" id="PS51384"/>
    </source>
</evidence>
<dbReference type="SFLD" id="SFLDG01168">
    <property type="entry name" value="Ferric_reductase_subgroup_(FRE"/>
    <property type="match status" value="1"/>
</dbReference>
<dbReference type="InterPro" id="IPR013112">
    <property type="entry name" value="FAD-bd_8"/>
</dbReference>
<keyword evidence="11" id="KW-0406">Ion transport</keyword>
<dbReference type="GO" id="GO:0140618">
    <property type="term" value="F:ferric-chelate reductase (NADH) activity"/>
    <property type="evidence" value="ECO:0007669"/>
    <property type="project" value="UniProtKB-EC"/>
</dbReference>
<evidence type="ECO:0000256" key="3">
    <source>
        <dbReference type="ARBA" id="ARBA00006278"/>
    </source>
</evidence>
<dbReference type="Gene3D" id="3.40.50.80">
    <property type="entry name" value="Nucleotide-binding domain of ferredoxin-NADP reductase (FNR) module"/>
    <property type="match status" value="2"/>
</dbReference>
<dbReference type="PROSITE" id="PS51384">
    <property type="entry name" value="FAD_FR"/>
    <property type="match status" value="1"/>
</dbReference>
<keyword evidence="10" id="KW-0408">Iron</keyword>
<dbReference type="FunFam" id="3.40.50.80:FF:000048">
    <property type="entry name" value="Ferric reduction oxidase 5"/>
    <property type="match status" value="1"/>
</dbReference>
<dbReference type="EMBL" id="CAWUPB010001156">
    <property type="protein sequence ID" value="CAK7338842.1"/>
    <property type="molecule type" value="Genomic_DNA"/>
</dbReference>
<protein>
    <recommendedName>
        <fullName evidence="14">ferric-chelate reductase (NADH)</fullName>
        <ecNumber evidence="14">1.16.1.7</ecNumber>
    </recommendedName>
</protein>
<feature type="domain" description="FAD-binding FR-type" evidence="16">
    <location>
        <begin position="308"/>
        <end position="411"/>
    </location>
</feature>
<feature type="transmembrane region" description="Helical" evidence="15">
    <location>
        <begin position="528"/>
        <end position="555"/>
    </location>
</feature>
<feature type="transmembrane region" description="Helical" evidence="15">
    <location>
        <begin position="193"/>
        <end position="217"/>
    </location>
</feature>
<keyword evidence="4" id="KW-0813">Transport</keyword>
<keyword evidence="12 15" id="KW-0472">Membrane</keyword>
<dbReference type="CDD" id="cd06186">
    <property type="entry name" value="NOX_Duox_like_FAD_NADP"/>
    <property type="match status" value="1"/>
</dbReference>
<organism evidence="17 18">
    <name type="scientific">Dovyalis caffra</name>
    <dbReference type="NCBI Taxonomy" id="77055"/>
    <lineage>
        <taxon>Eukaryota</taxon>
        <taxon>Viridiplantae</taxon>
        <taxon>Streptophyta</taxon>
        <taxon>Embryophyta</taxon>
        <taxon>Tracheophyta</taxon>
        <taxon>Spermatophyta</taxon>
        <taxon>Magnoliopsida</taxon>
        <taxon>eudicotyledons</taxon>
        <taxon>Gunneridae</taxon>
        <taxon>Pentapetalae</taxon>
        <taxon>rosids</taxon>
        <taxon>fabids</taxon>
        <taxon>Malpighiales</taxon>
        <taxon>Salicaceae</taxon>
        <taxon>Flacourtieae</taxon>
        <taxon>Dovyalis</taxon>
    </lineage>
</organism>
<keyword evidence="7" id="KW-0249">Electron transport</keyword>
<gene>
    <name evidence="17" type="ORF">DCAF_LOCUS13890</name>
</gene>
<comment type="subcellular location">
    <subcellularLocation>
        <location evidence="2">Membrane</location>
        <topology evidence="2">Multi-pass membrane protein</topology>
    </subcellularLocation>
</comment>
<dbReference type="GO" id="GO:0046872">
    <property type="term" value="F:metal ion binding"/>
    <property type="evidence" value="ECO:0007669"/>
    <property type="project" value="UniProtKB-KW"/>
</dbReference>
<evidence type="ECO:0000256" key="1">
    <source>
        <dbReference type="ARBA" id="ARBA00001974"/>
    </source>
</evidence>
<keyword evidence="9" id="KW-0560">Oxidoreductase</keyword>
<accession>A0AAV1RR99</accession>
<evidence type="ECO:0000256" key="15">
    <source>
        <dbReference type="SAM" id="Phobius"/>
    </source>
</evidence>
<evidence type="ECO:0000256" key="4">
    <source>
        <dbReference type="ARBA" id="ARBA00022448"/>
    </source>
</evidence>
<dbReference type="Pfam" id="PF08030">
    <property type="entry name" value="NAD_binding_6"/>
    <property type="match status" value="1"/>
</dbReference>